<dbReference type="RefSeq" id="WP_070048979.1">
    <property type="nucleotide sequence ID" value="NZ_CBCSDO010000005.1"/>
</dbReference>
<dbReference type="Proteomes" id="UP000242258">
    <property type="component" value="Unassembled WGS sequence"/>
</dbReference>
<dbReference type="Gene3D" id="3.10.50.30">
    <property type="entry name" value="Transcription elongation factor, GreA/GreB, C-terminal domain"/>
    <property type="match status" value="1"/>
</dbReference>
<dbReference type="GO" id="GO:0070063">
    <property type="term" value="F:RNA polymerase binding"/>
    <property type="evidence" value="ECO:0007669"/>
    <property type="project" value="InterPro"/>
</dbReference>
<dbReference type="AlphaFoldDB" id="A0A1E7Q5R2"/>
<dbReference type="EMBL" id="MKEK01000001">
    <property type="protein sequence ID" value="OEY69413.1"/>
    <property type="molecule type" value="Genomic_DNA"/>
</dbReference>
<protein>
    <submittedName>
        <fullName evidence="3">Nucleoside diphosphate kinase regulator</fullName>
    </submittedName>
</protein>
<reference evidence="4" key="1">
    <citation type="submission" date="2016-09" db="EMBL/GenBank/DDBJ databases">
        <authorList>
            <person name="Wan X."/>
            <person name="Hou S."/>
        </authorList>
    </citation>
    <scope>NUCLEOTIDE SEQUENCE [LARGE SCALE GENOMIC DNA]</scope>
    <source>
        <strain evidence="4">KH87</strain>
    </source>
</reference>
<dbReference type="Pfam" id="PF01272">
    <property type="entry name" value="GreA_GreB"/>
    <property type="match status" value="1"/>
</dbReference>
<sequence length="134" mass="14564">MSTPELTISTTDFDRLEKLLDSLPADAVGVDTLSKELDRANIVEPQELANNVVSMNSTVRFSWGNGKSSSLTLVYPKDIDKTGTTISVLAPVGSALLGLKTGDTINWPLPNGDMSTITIDEVLYQPEREGIFHR</sequence>
<feature type="domain" description="Regulator of nucleoside diphosphate kinase N-terminal" evidence="2">
    <location>
        <begin position="4"/>
        <end position="43"/>
    </location>
</feature>
<dbReference type="PANTHER" id="PTHR30437:SF5">
    <property type="entry name" value="REGULATOR OF NUCLEOSIDE DIPHOSPHATE KINASE"/>
    <property type="match status" value="1"/>
</dbReference>
<accession>A0A1E7Q5R2</accession>
<dbReference type="GO" id="GO:0032784">
    <property type="term" value="P:regulation of DNA-templated transcription elongation"/>
    <property type="evidence" value="ECO:0007669"/>
    <property type="project" value="InterPro"/>
</dbReference>
<dbReference type="SUPFAM" id="SSF54534">
    <property type="entry name" value="FKBP-like"/>
    <property type="match status" value="1"/>
</dbReference>
<dbReference type="STRING" id="1628148.BI198_07425"/>
<evidence type="ECO:0000259" key="1">
    <source>
        <dbReference type="Pfam" id="PF01272"/>
    </source>
</evidence>
<dbReference type="Gene3D" id="1.10.286.20">
    <property type="match status" value="1"/>
</dbReference>
<dbReference type="InterPro" id="IPR036953">
    <property type="entry name" value="GreA/GreB_C_sf"/>
</dbReference>
<keyword evidence="3" id="KW-0808">Transferase</keyword>
<keyword evidence="3" id="KW-0418">Kinase</keyword>
<dbReference type="InterPro" id="IPR001437">
    <property type="entry name" value="Tscrpt_elong_fac_GreA/B_C"/>
</dbReference>
<evidence type="ECO:0000313" key="4">
    <source>
        <dbReference type="Proteomes" id="UP000242258"/>
    </source>
</evidence>
<dbReference type="PANTHER" id="PTHR30437">
    <property type="entry name" value="TRANSCRIPTION ELONGATION FACTOR GREA"/>
    <property type="match status" value="1"/>
</dbReference>
<proteinExistence type="predicted"/>
<keyword evidence="4" id="KW-1185">Reference proteome</keyword>
<dbReference type="OrthoDB" id="192847at2"/>
<organism evidence="3 4">
    <name type="scientific">Rheinheimera salexigens</name>
    <dbReference type="NCBI Taxonomy" id="1628148"/>
    <lineage>
        <taxon>Bacteria</taxon>
        <taxon>Pseudomonadati</taxon>
        <taxon>Pseudomonadota</taxon>
        <taxon>Gammaproteobacteria</taxon>
        <taxon>Chromatiales</taxon>
        <taxon>Chromatiaceae</taxon>
        <taxon>Rheinheimera</taxon>
    </lineage>
</organism>
<feature type="domain" description="Transcription elongation factor GreA/GreB C-terminal" evidence="1">
    <location>
        <begin position="50"/>
        <end position="123"/>
    </location>
</feature>
<gene>
    <name evidence="3" type="ORF">BI198_07425</name>
</gene>
<dbReference type="GO" id="GO:0003677">
    <property type="term" value="F:DNA binding"/>
    <property type="evidence" value="ECO:0007669"/>
    <property type="project" value="InterPro"/>
</dbReference>
<dbReference type="NCBIfam" id="NF004396">
    <property type="entry name" value="PRK05753.1"/>
    <property type="match status" value="1"/>
</dbReference>
<dbReference type="InterPro" id="IPR029462">
    <property type="entry name" value="Rnk_N"/>
</dbReference>
<dbReference type="GO" id="GO:0006354">
    <property type="term" value="P:DNA-templated transcription elongation"/>
    <property type="evidence" value="ECO:0007669"/>
    <property type="project" value="TreeGrafter"/>
</dbReference>
<evidence type="ECO:0000313" key="3">
    <source>
        <dbReference type="EMBL" id="OEY69413.1"/>
    </source>
</evidence>
<evidence type="ECO:0000259" key="2">
    <source>
        <dbReference type="Pfam" id="PF14760"/>
    </source>
</evidence>
<name>A0A1E7Q5R2_9GAMM</name>
<dbReference type="GO" id="GO:0016301">
    <property type="term" value="F:kinase activity"/>
    <property type="evidence" value="ECO:0007669"/>
    <property type="project" value="UniProtKB-KW"/>
</dbReference>
<dbReference type="Pfam" id="PF14760">
    <property type="entry name" value="Rnk_N"/>
    <property type="match status" value="1"/>
</dbReference>
<comment type="caution">
    <text evidence="3">The sequence shown here is derived from an EMBL/GenBank/DDBJ whole genome shotgun (WGS) entry which is preliminary data.</text>
</comment>
<dbReference type="InterPro" id="IPR023459">
    <property type="entry name" value="Tscrpt_elong_fac_GreA/B_fam"/>
</dbReference>